<organism evidence="1 2">
    <name type="scientific">Bacillus spongiae</name>
    <dbReference type="NCBI Taxonomy" id="2683610"/>
    <lineage>
        <taxon>Bacteria</taxon>
        <taxon>Bacillati</taxon>
        <taxon>Bacillota</taxon>
        <taxon>Bacilli</taxon>
        <taxon>Bacillales</taxon>
        <taxon>Bacillaceae</taxon>
        <taxon>Bacillus</taxon>
    </lineage>
</organism>
<gene>
    <name evidence="1" type="ORF">WAK64_17200</name>
</gene>
<dbReference type="EMBL" id="JBBAXC010000016">
    <property type="protein sequence ID" value="MEI5908787.1"/>
    <property type="molecule type" value="Genomic_DNA"/>
</dbReference>
<keyword evidence="2" id="KW-1185">Reference proteome</keyword>
<dbReference type="RefSeq" id="WP_336588233.1">
    <property type="nucleotide sequence ID" value="NZ_JBBAXC010000016.1"/>
</dbReference>
<evidence type="ECO:0000313" key="1">
    <source>
        <dbReference type="EMBL" id="MEI5908787.1"/>
    </source>
</evidence>
<protein>
    <submittedName>
        <fullName evidence="1">DUF2584 domain-containing protein</fullName>
    </submittedName>
</protein>
<sequence>MGMPLELNTMIVTKGKEERLEKNLFSLIKEGYRVYPLSIPVEVRKVKTGELSGMAVIQKLIWEENHTQIVYELTSLNSSN</sequence>
<dbReference type="Gene3D" id="2.40.240.20">
    <property type="entry name" value="Hypothetical PUA domain-like, domain 1"/>
    <property type="match status" value="1"/>
</dbReference>
<reference evidence="1 2" key="1">
    <citation type="journal article" date="2018" name="J. Microbiol.">
        <title>Bacillus spongiae sp. nov., isolated from sponge of Jeju Island.</title>
        <authorList>
            <person name="Lee G.E."/>
            <person name="Im W.T."/>
            <person name="Park J.S."/>
        </authorList>
    </citation>
    <scope>NUCLEOTIDE SEQUENCE [LARGE SCALE GENOMIC DNA]</scope>
    <source>
        <strain evidence="1 2">135PIL107-10</strain>
    </source>
</reference>
<dbReference type="Proteomes" id="UP001312865">
    <property type="component" value="Unassembled WGS sequence"/>
</dbReference>
<dbReference type="InterPro" id="IPR015947">
    <property type="entry name" value="PUA-like_sf"/>
</dbReference>
<dbReference type="Pfam" id="PF10763">
    <property type="entry name" value="DUF2584"/>
    <property type="match status" value="1"/>
</dbReference>
<dbReference type="SUPFAM" id="SSF88697">
    <property type="entry name" value="PUA domain-like"/>
    <property type="match status" value="1"/>
</dbReference>
<accession>A0ABU8HHZ6</accession>
<name>A0ABU8HHZ6_9BACI</name>
<proteinExistence type="predicted"/>
<comment type="caution">
    <text evidence="1">The sequence shown here is derived from an EMBL/GenBank/DDBJ whole genome shotgun (WGS) entry which is preliminary data.</text>
</comment>
<evidence type="ECO:0000313" key="2">
    <source>
        <dbReference type="Proteomes" id="UP001312865"/>
    </source>
</evidence>
<dbReference type="InterPro" id="IPR019699">
    <property type="entry name" value="DUF2584"/>
</dbReference>